<dbReference type="InterPro" id="IPR050833">
    <property type="entry name" value="Poly_Biosynth_Transport"/>
</dbReference>
<comment type="caution">
    <text evidence="7">The sequence shown here is derived from an EMBL/GenBank/DDBJ whole genome shotgun (WGS) entry which is preliminary data.</text>
</comment>
<reference evidence="7 8" key="1">
    <citation type="submission" date="2017-05" db="EMBL/GenBank/DDBJ databases">
        <title>Functional genome analysis of Paenibacillus pasadenensis strain R16: insights on endophytic life style and antifungal activity.</title>
        <authorList>
            <person name="Passera A."/>
            <person name="Marcolungo L."/>
            <person name="Casati P."/>
            <person name="Brasca M."/>
            <person name="Quaglino F."/>
            <person name="Delledonne M."/>
        </authorList>
    </citation>
    <scope>NUCLEOTIDE SEQUENCE [LARGE SCALE GENOMIC DNA]</scope>
    <source>
        <strain evidence="7 8">R16</strain>
    </source>
</reference>
<keyword evidence="2" id="KW-1003">Cell membrane</keyword>
<keyword evidence="8" id="KW-1185">Reference proteome</keyword>
<evidence type="ECO:0000256" key="6">
    <source>
        <dbReference type="SAM" id="Phobius"/>
    </source>
</evidence>
<keyword evidence="3 6" id="KW-0812">Transmembrane</keyword>
<feature type="transmembrane region" description="Helical" evidence="6">
    <location>
        <begin position="358"/>
        <end position="377"/>
    </location>
</feature>
<protein>
    <submittedName>
        <fullName evidence="7">Polysaccharide biosynthesis protein</fullName>
    </submittedName>
</protein>
<evidence type="ECO:0000256" key="3">
    <source>
        <dbReference type="ARBA" id="ARBA00022692"/>
    </source>
</evidence>
<feature type="transmembrane region" description="Helical" evidence="6">
    <location>
        <begin position="143"/>
        <end position="167"/>
    </location>
</feature>
<feature type="transmembrane region" description="Helical" evidence="6">
    <location>
        <begin position="109"/>
        <end position="131"/>
    </location>
</feature>
<gene>
    <name evidence="7" type="ORF">B8V81_1553</name>
</gene>
<feature type="transmembrane region" description="Helical" evidence="6">
    <location>
        <begin position="46"/>
        <end position="65"/>
    </location>
</feature>
<feature type="transmembrane region" description="Helical" evidence="6">
    <location>
        <begin position="325"/>
        <end position="346"/>
    </location>
</feature>
<comment type="subcellular location">
    <subcellularLocation>
        <location evidence="1">Cell membrane</location>
        <topology evidence="1">Multi-pass membrane protein</topology>
    </subcellularLocation>
</comment>
<evidence type="ECO:0000256" key="5">
    <source>
        <dbReference type="ARBA" id="ARBA00023136"/>
    </source>
</evidence>
<dbReference type="PANTHER" id="PTHR30250">
    <property type="entry name" value="PST FAMILY PREDICTED COLANIC ACID TRANSPORTER"/>
    <property type="match status" value="1"/>
</dbReference>
<feature type="transmembrane region" description="Helical" evidence="6">
    <location>
        <begin position="77"/>
        <end position="97"/>
    </location>
</feature>
<dbReference type="EMBL" id="NFEZ01000003">
    <property type="protein sequence ID" value="PLT47329.1"/>
    <property type="molecule type" value="Genomic_DNA"/>
</dbReference>
<evidence type="ECO:0000256" key="4">
    <source>
        <dbReference type="ARBA" id="ARBA00022989"/>
    </source>
</evidence>
<feature type="transmembrane region" description="Helical" evidence="6">
    <location>
        <begin position="179"/>
        <end position="198"/>
    </location>
</feature>
<proteinExistence type="predicted"/>
<sequence>MSLDPIRPEIALPAQPPSRRRGRIGRLAGALRGKGALATIARTSGVNLLILLLGTLSSILTARLLGAEGKGELAAILFWPAFLAGLTGFGLPTSLIYQVKRGAALREAAALAFSLLLPVSLLTGTLAWFLLPQWMDGYSAEAIAAARFYAALAVPMALAANLIAAAAQSRARFGVYNGLRLYVPLLNLAGLAALWAAGALTLTAAASVYLATTGAVIAAALYALRDELGLAPLRQAWSRRVAGPLLGYGSRVYGTDLLGTLYGQFDKLIILALLAPRDFGVYSVIYALSRMFNVVQTAITSVVFPKVTGESKEVVIASVSRAFRLSMALMTLAVVPAMWIGGRLIGLVFGPDFAGSSAAFYLLSIECIVGGGSWILASAFNAMGRPGMVLVRQLVALAATIGLFFAFVPLWGLEGLALALLGGAFIRMAFSIASMKLLFGVPIRRILSGSEDLKFLKARIQARKKAASAAEGGA</sequence>
<feature type="transmembrane region" description="Helical" evidence="6">
    <location>
        <begin position="204"/>
        <end position="224"/>
    </location>
</feature>
<dbReference type="PANTHER" id="PTHR30250:SF11">
    <property type="entry name" value="O-ANTIGEN TRANSPORTER-RELATED"/>
    <property type="match status" value="1"/>
</dbReference>
<evidence type="ECO:0000256" key="1">
    <source>
        <dbReference type="ARBA" id="ARBA00004651"/>
    </source>
</evidence>
<dbReference type="AlphaFoldDB" id="A0A2N5NAE9"/>
<dbReference type="Pfam" id="PF13440">
    <property type="entry name" value="Polysacc_synt_3"/>
    <property type="match status" value="1"/>
</dbReference>
<evidence type="ECO:0000256" key="2">
    <source>
        <dbReference type="ARBA" id="ARBA00022475"/>
    </source>
</evidence>
<organism evidence="7 8">
    <name type="scientific">Paenibacillus pasadenensis</name>
    <dbReference type="NCBI Taxonomy" id="217090"/>
    <lineage>
        <taxon>Bacteria</taxon>
        <taxon>Bacillati</taxon>
        <taxon>Bacillota</taxon>
        <taxon>Bacilli</taxon>
        <taxon>Bacillales</taxon>
        <taxon>Paenibacillaceae</taxon>
        <taxon>Paenibacillus</taxon>
    </lineage>
</organism>
<keyword evidence="5 6" id="KW-0472">Membrane</keyword>
<accession>A0A2N5NAE9</accession>
<feature type="transmembrane region" description="Helical" evidence="6">
    <location>
        <begin position="417"/>
        <end position="439"/>
    </location>
</feature>
<dbReference type="GO" id="GO:0005886">
    <property type="term" value="C:plasma membrane"/>
    <property type="evidence" value="ECO:0007669"/>
    <property type="project" value="UniProtKB-SubCell"/>
</dbReference>
<keyword evidence="4 6" id="KW-1133">Transmembrane helix</keyword>
<feature type="transmembrane region" description="Helical" evidence="6">
    <location>
        <begin position="389"/>
        <end position="411"/>
    </location>
</feature>
<dbReference type="RefSeq" id="WP_101808066.1">
    <property type="nucleotide sequence ID" value="NZ_NFEZ01000003.1"/>
</dbReference>
<dbReference type="Proteomes" id="UP000234789">
    <property type="component" value="Unassembled WGS sequence"/>
</dbReference>
<evidence type="ECO:0000313" key="8">
    <source>
        <dbReference type="Proteomes" id="UP000234789"/>
    </source>
</evidence>
<name>A0A2N5NAE9_9BACL</name>
<evidence type="ECO:0000313" key="7">
    <source>
        <dbReference type="EMBL" id="PLT47329.1"/>
    </source>
</evidence>